<reference evidence="1" key="1">
    <citation type="submission" date="2005-08" db="EMBL/GenBank/DDBJ databases">
        <title>Genomic Diversity of HIV-1 subtypes in Northern Kenya.</title>
        <authorList>
            <person name="Khamadi S.A."/>
            <person name="Ochieng W."/>
            <person name="Lihana R.W."/>
            <person name="Kiptoo M.K."/>
            <person name="Kinyua J.G."/>
            <person name="Lagat N."/>
            <person name="Muriuki J."/>
            <person name="Mwangi J."/>
            <person name="Pelle R."/>
            <person name="Muigai A."/>
            <person name="Carter J."/>
            <person name="Yamada R."/>
            <person name="Mpoke S."/>
        </authorList>
    </citation>
    <scope>NUCLEOTIDE SEQUENCE</scope>
    <source>
        <strain evidence="1">L7</strain>
    </source>
</reference>
<accession>Q3S7V7</accession>
<gene>
    <name evidence="1" type="primary">gag</name>
</gene>
<sequence>GMSDFSPASILDIRQGPKEPFRDYVDLVLSNSKSRASFTGSKKLDDRNLVGSKCCTQIVKLSSKHWDHRLHSRKCCQHVREWEDPVIKQEFWLRQCAKPQMEMLLYCCREAISRAKESQVVQLWQRRDIAKTAGSSKKGCE</sequence>
<dbReference type="EMBL" id="DQ155023">
    <property type="protein sequence ID" value="AAZ91549.1"/>
    <property type="molecule type" value="Genomic_DNA"/>
</dbReference>
<dbReference type="InterPro" id="IPR008916">
    <property type="entry name" value="Retrov_capsid_C"/>
</dbReference>
<dbReference type="SUPFAM" id="SSF47353">
    <property type="entry name" value="Retrovirus capsid dimerization domain-like"/>
    <property type="match status" value="1"/>
</dbReference>
<feature type="non-terminal residue" evidence="1">
    <location>
        <position position="141"/>
    </location>
</feature>
<name>Q3S7V7_HV1</name>
<protein>
    <submittedName>
        <fullName evidence="1">Gag protein</fullName>
    </submittedName>
</protein>
<proteinExistence type="predicted"/>
<organismHost>
    <name type="scientific">Homo sapiens</name>
    <name type="common">Human</name>
    <dbReference type="NCBI Taxonomy" id="9606"/>
</organismHost>
<evidence type="ECO:0000313" key="1">
    <source>
        <dbReference type="EMBL" id="AAZ91549.1"/>
    </source>
</evidence>
<feature type="non-terminal residue" evidence="1">
    <location>
        <position position="1"/>
    </location>
</feature>
<organism evidence="1">
    <name type="scientific">Human immunodeficiency virus type 1</name>
    <name type="common">HIV-1</name>
    <dbReference type="NCBI Taxonomy" id="11676"/>
    <lineage>
        <taxon>Viruses</taxon>
        <taxon>Riboviria</taxon>
        <taxon>Pararnavirae</taxon>
        <taxon>Artverviricota</taxon>
        <taxon>Revtraviricetes</taxon>
        <taxon>Ortervirales</taxon>
        <taxon>Retroviridae</taxon>
        <taxon>Orthoretrovirinae</taxon>
        <taxon>Lentivirus</taxon>
        <taxon>Lentivirus humimdef1</taxon>
    </lineage>
</organism>
<dbReference type="Gene3D" id="1.10.1200.30">
    <property type="match status" value="1"/>
</dbReference>